<keyword evidence="8" id="KW-1185">Reference proteome</keyword>
<feature type="transmembrane region" description="Helical" evidence="5">
    <location>
        <begin position="260"/>
        <end position="287"/>
    </location>
</feature>
<dbReference type="InterPro" id="IPR053934">
    <property type="entry name" value="HTTM_dom"/>
</dbReference>
<evidence type="ECO:0000313" key="7">
    <source>
        <dbReference type="EMBL" id="SDC07744.1"/>
    </source>
</evidence>
<dbReference type="InterPro" id="IPR007263">
    <property type="entry name" value="DCC1-like"/>
</dbReference>
<feature type="transmembrane region" description="Helical" evidence="5">
    <location>
        <begin position="104"/>
        <end position="121"/>
    </location>
</feature>
<dbReference type="EMBL" id="FMYM01000005">
    <property type="protein sequence ID" value="SDC07744.1"/>
    <property type="molecule type" value="Genomic_DNA"/>
</dbReference>
<dbReference type="InterPro" id="IPR011020">
    <property type="entry name" value="HTTM-like"/>
</dbReference>
<proteinExistence type="predicted"/>
<keyword evidence="3 5" id="KW-1133">Transmembrane helix</keyword>
<evidence type="ECO:0000256" key="3">
    <source>
        <dbReference type="ARBA" id="ARBA00022989"/>
    </source>
</evidence>
<dbReference type="PANTHER" id="PTHR39535">
    <property type="entry name" value="SPORULATION-DELAYING PROTEIN SDPB"/>
    <property type="match status" value="1"/>
</dbReference>
<evidence type="ECO:0000256" key="5">
    <source>
        <dbReference type="SAM" id="Phobius"/>
    </source>
</evidence>
<dbReference type="SMART" id="SM00752">
    <property type="entry name" value="HTTM"/>
    <property type="match status" value="1"/>
</dbReference>
<dbReference type="PANTHER" id="PTHR39535:SF2">
    <property type="entry name" value="HTTM DOMAIN-CONTAINING PROTEIN"/>
    <property type="match status" value="1"/>
</dbReference>
<dbReference type="Proteomes" id="UP000242662">
    <property type="component" value="Unassembled WGS sequence"/>
</dbReference>
<evidence type="ECO:0000256" key="4">
    <source>
        <dbReference type="ARBA" id="ARBA00023136"/>
    </source>
</evidence>
<feature type="transmembrane region" description="Helical" evidence="5">
    <location>
        <begin position="174"/>
        <end position="193"/>
    </location>
</feature>
<feature type="transmembrane region" description="Helical" evidence="5">
    <location>
        <begin position="21"/>
        <end position="40"/>
    </location>
</feature>
<organism evidence="7 8">
    <name type="scientific">Shouchella lonarensis</name>
    <dbReference type="NCBI Taxonomy" id="1464122"/>
    <lineage>
        <taxon>Bacteria</taxon>
        <taxon>Bacillati</taxon>
        <taxon>Bacillota</taxon>
        <taxon>Bacilli</taxon>
        <taxon>Bacillales</taxon>
        <taxon>Bacillaceae</taxon>
        <taxon>Shouchella</taxon>
    </lineage>
</organism>
<feature type="domain" description="HTTM-like" evidence="6">
    <location>
        <begin position="12"/>
        <end position="298"/>
    </location>
</feature>
<feature type="transmembrane region" description="Helical" evidence="5">
    <location>
        <begin position="77"/>
        <end position="97"/>
    </location>
</feature>
<protein>
    <submittedName>
        <fullName evidence="7">Predicted thiol-disulfide oxidoreductase YuxK, DCC family</fullName>
    </submittedName>
</protein>
<evidence type="ECO:0000256" key="2">
    <source>
        <dbReference type="ARBA" id="ARBA00022692"/>
    </source>
</evidence>
<dbReference type="STRING" id="1464122.SAMN05421737_105114"/>
<dbReference type="Pfam" id="PF04134">
    <property type="entry name" value="DCC1-like"/>
    <property type="match status" value="1"/>
</dbReference>
<comment type="subcellular location">
    <subcellularLocation>
        <location evidence="1">Endomembrane system</location>
        <topology evidence="1">Multi-pass membrane protein</topology>
    </subcellularLocation>
</comment>
<evidence type="ECO:0000256" key="1">
    <source>
        <dbReference type="ARBA" id="ARBA00004127"/>
    </source>
</evidence>
<dbReference type="GO" id="GO:0012505">
    <property type="term" value="C:endomembrane system"/>
    <property type="evidence" value="ECO:0007669"/>
    <property type="project" value="UniProtKB-SubCell"/>
</dbReference>
<feature type="transmembrane region" description="Helical" evidence="5">
    <location>
        <begin position="233"/>
        <end position="253"/>
    </location>
</feature>
<evidence type="ECO:0000259" key="6">
    <source>
        <dbReference type="SMART" id="SM00752"/>
    </source>
</evidence>
<dbReference type="OrthoDB" id="1260738at2"/>
<name>A0A1G6IMP6_9BACI</name>
<evidence type="ECO:0000313" key="8">
    <source>
        <dbReference type="Proteomes" id="UP000242662"/>
    </source>
</evidence>
<gene>
    <name evidence="7" type="ORF">SAMN05421737_105114</name>
</gene>
<dbReference type="Pfam" id="PF05090">
    <property type="entry name" value="HTTM"/>
    <property type="match status" value="1"/>
</dbReference>
<dbReference type="GO" id="GO:0015035">
    <property type="term" value="F:protein-disulfide reductase activity"/>
    <property type="evidence" value="ECO:0007669"/>
    <property type="project" value="InterPro"/>
</dbReference>
<dbReference type="AlphaFoldDB" id="A0A1G6IMP6"/>
<keyword evidence="4 5" id="KW-0472">Membrane</keyword>
<accession>A0A1G6IMP6</accession>
<feature type="transmembrane region" description="Helical" evidence="5">
    <location>
        <begin position="415"/>
        <end position="436"/>
    </location>
</feature>
<dbReference type="InterPro" id="IPR052964">
    <property type="entry name" value="Sporulation_signal_mat"/>
</dbReference>
<sequence>MNVFNRIAQWNQTQHMLMGASLLRIAYGTILLYMYLMHYAQRAFLWGPHGIYTLEDSRVDAWFNTSFSLYHLHASPLYFEIIFHAGILVTLWFIIGYKGRIASIVQFIFAWSLFARNSVILDGGDNIMSLLLVYLLFANMTAYFSVDSYLKQRRGEPTQITVPPGFAHMRMRNLFHNLAILACMLQVCIMYFTSGLHKVMGELWQNGTAIYYILQVNEYTHPFFQQLISSSELLIVAATYATIVVQIAYPFLLVNHRTRYVVMAGVVGMHVGIAVVMGLFTFSFVMIANQLLFLRDREYNAISQFTKRCVERIKQRWQRKNEQVSDPVREGVVSAKISVFYDGWCPVCRKSMTRLQKWDRSNQLVFHSFREKEVLTRYQLDFERAEKRMITREERSGRMYEGIESVWLIARKLPVLWLFVPVLWIAMVLGFGQRIYDFLAERRAIIPVGSCEEEACEWQESERHIP</sequence>
<keyword evidence="2 5" id="KW-0812">Transmembrane</keyword>
<feature type="transmembrane region" description="Helical" evidence="5">
    <location>
        <begin position="127"/>
        <end position="146"/>
    </location>
</feature>
<reference evidence="8" key="1">
    <citation type="submission" date="2016-09" db="EMBL/GenBank/DDBJ databases">
        <authorList>
            <person name="Varghese N."/>
            <person name="Submissions S."/>
        </authorList>
    </citation>
    <scope>NUCLEOTIDE SEQUENCE [LARGE SCALE GENOMIC DNA]</scope>
    <source>
        <strain evidence="8">25nlg</strain>
    </source>
</reference>